<dbReference type="EMBL" id="CP119311">
    <property type="protein sequence ID" value="WEK33954.1"/>
    <property type="molecule type" value="Genomic_DNA"/>
</dbReference>
<evidence type="ECO:0000313" key="3">
    <source>
        <dbReference type="Proteomes" id="UP001220610"/>
    </source>
</evidence>
<evidence type="ECO:0000256" key="1">
    <source>
        <dbReference type="SAM" id="Phobius"/>
    </source>
</evidence>
<dbReference type="AlphaFoldDB" id="A0AAJ5WMQ9"/>
<name>A0AAJ5WMQ9_9BACT</name>
<evidence type="ECO:0000313" key="2">
    <source>
        <dbReference type="EMBL" id="WEK33954.1"/>
    </source>
</evidence>
<feature type="transmembrane region" description="Helical" evidence="1">
    <location>
        <begin position="36"/>
        <end position="58"/>
    </location>
</feature>
<gene>
    <name evidence="2" type="ORF">P0Y53_15810</name>
</gene>
<organism evidence="2 3">
    <name type="scientific">Candidatus Pseudobacter hemicellulosilyticus</name>
    <dbReference type="NCBI Taxonomy" id="3121375"/>
    <lineage>
        <taxon>Bacteria</taxon>
        <taxon>Pseudomonadati</taxon>
        <taxon>Bacteroidota</taxon>
        <taxon>Chitinophagia</taxon>
        <taxon>Chitinophagales</taxon>
        <taxon>Chitinophagaceae</taxon>
        <taxon>Pseudobacter</taxon>
    </lineage>
</organism>
<accession>A0AAJ5WMQ9</accession>
<sequence>MSKAKALSTKLTVAGAVVLVADVVITQQVKPSHVLNAAMTGLAFTGVGSVISGAWFVLDIGTQLFTGKSLSERLDEAVGEPLLDWND</sequence>
<keyword evidence="1" id="KW-0472">Membrane</keyword>
<dbReference type="Proteomes" id="UP001220610">
    <property type="component" value="Chromosome"/>
</dbReference>
<reference evidence="2" key="1">
    <citation type="submission" date="2023-03" db="EMBL/GenBank/DDBJ databases">
        <title>Andean soil-derived lignocellulolytic bacterial consortium as a source of novel taxa and putative plastic-active enzymes.</title>
        <authorList>
            <person name="Diaz-Garcia L."/>
            <person name="Chuvochina M."/>
            <person name="Feuerriegel G."/>
            <person name="Bunk B."/>
            <person name="Sproer C."/>
            <person name="Streit W.R."/>
            <person name="Rodriguez L.M."/>
            <person name="Overmann J."/>
            <person name="Jimenez D.J."/>
        </authorList>
    </citation>
    <scope>NUCLEOTIDE SEQUENCE</scope>
    <source>
        <strain evidence="2">MAG 7</strain>
    </source>
</reference>
<protein>
    <submittedName>
        <fullName evidence="2">Uncharacterized protein</fullName>
    </submittedName>
</protein>
<proteinExistence type="predicted"/>
<keyword evidence="1" id="KW-0812">Transmembrane</keyword>
<keyword evidence="1" id="KW-1133">Transmembrane helix</keyword>